<dbReference type="InterPro" id="IPR000468">
    <property type="entry name" value="Barstar"/>
</dbReference>
<protein>
    <submittedName>
        <fullName evidence="3">Barstar family protein</fullName>
    </submittedName>
</protein>
<gene>
    <name evidence="3" type="ORF">LF923_0011450</name>
</gene>
<dbReference type="Gene3D" id="3.30.370.10">
    <property type="entry name" value="Barstar-like"/>
    <property type="match status" value="1"/>
</dbReference>
<comment type="similarity">
    <text evidence="1">Belongs to the barstar family.</text>
</comment>
<dbReference type="EMBL" id="CP162411">
    <property type="protein sequence ID" value="XDL12845.1"/>
    <property type="molecule type" value="Genomic_DNA"/>
</dbReference>
<dbReference type="InterPro" id="IPR035905">
    <property type="entry name" value="Barstar-like_sf"/>
</dbReference>
<evidence type="ECO:0000313" key="3">
    <source>
        <dbReference type="EMBL" id="XDL12845.1"/>
    </source>
</evidence>
<accession>A0AB39IAH2</accession>
<dbReference type="AlphaFoldDB" id="A0AB39IAH2"/>
<organism evidence="3">
    <name type="scientific">Dickeya oryzae</name>
    <dbReference type="NCBI Taxonomy" id="1240404"/>
    <lineage>
        <taxon>Bacteria</taxon>
        <taxon>Pseudomonadati</taxon>
        <taxon>Pseudomonadota</taxon>
        <taxon>Gammaproteobacteria</taxon>
        <taxon>Enterobacterales</taxon>
        <taxon>Pectobacteriaceae</taxon>
        <taxon>Dickeya</taxon>
    </lineage>
</organism>
<sequence>MSLSLTIKNKMEVSEREIILDGLNIYAESDVHGVLSEKLDFGPYYGRNLNALWDRLSNDVERPVTLVWTNSDTTRQRLGDTFNRIVEVLERVRKQDIELNFDDKFDYILK</sequence>
<dbReference type="Pfam" id="PF01337">
    <property type="entry name" value="Barstar"/>
    <property type="match status" value="1"/>
</dbReference>
<dbReference type="RefSeq" id="WP_226101306.1">
    <property type="nucleotide sequence ID" value="NZ_CP162411.1"/>
</dbReference>
<evidence type="ECO:0000259" key="2">
    <source>
        <dbReference type="Pfam" id="PF01337"/>
    </source>
</evidence>
<feature type="domain" description="Barstar (barnase inhibitor)" evidence="2">
    <location>
        <begin position="18"/>
        <end position="95"/>
    </location>
</feature>
<name>A0AB39IAH2_9GAMM</name>
<proteinExistence type="inferred from homology"/>
<reference evidence="3" key="1">
    <citation type="submission" date="2024-07" db="EMBL/GenBank/DDBJ databases">
        <authorList>
            <person name="Pedron J."/>
        </authorList>
    </citation>
    <scope>NUCLEOTIDE SEQUENCE</scope>
    <source>
        <strain evidence="3">A642-S2-A17</strain>
    </source>
</reference>
<dbReference type="SUPFAM" id="SSF52038">
    <property type="entry name" value="Barstar-related"/>
    <property type="match status" value="1"/>
</dbReference>
<evidence type="ECO:0000256" key="1">
    <source>
        <dbReference type="ARBA" id="ARBA00006845"/>
    </source>
</evidence>